<proteinExistence type="predicted"/>
<dbReference type="AlphaFoldDB" id="A0A2N7KJP0"/>
<gene>
    <name evidence="1" type="ORF">BCT49_22435</name>
</gene>
<sequence>MSPAIISEPHDKIPLSASELRDFDIDNTLEVIFLSDVGPDSLNVRLSLVEGGNEGCVTVEIMSGDTVSSTAGNVDFNKLDADGTCLEGGVQIKSAYFSTDYQGLGLGFAAYQLITKHHLLVSDTTQTHDGSAFWKFKLGDHDEIEINIVVTPSEGQPFTVCDEESSQPVIYHYTKEELEPMIWGLEFPNDEPHPGINASPTLRREDVVLVAIRRT</sequence>
<accession>A0A2N7KJP0</accession>
<dbReference type="EMBL" id="MCZK01000029">
    <property type="protein sequence ID" value="PMM76343.1"/>
    <property type="molecule type" value="Genomic_DNA"/>
</dbReference>
<evidence type="ECO:0000313" key="2">
    <source>
        <dbReference type="Proteomes" id="UP000235406"/>
    </source>
</evidence>
<evidence type="ECO:0000313" key="1">
    <source>
        <dbReference type="EMBL" id="PMM76343.1"/>
    </source>
</evidence>
<protein>
    <submittedName>
        <fullName evidence="1">Uncharacterized protein</fullName>
    </submittedName>
</protein>
<reference evidence="2" key="1">
    <citation type="submission" date="2016-07" db="EMBL/GenBank/DDBJ databases">
        <title>Nontailed viruses are major unrecognized killers of bacteria in the ocean.</title>
        <authorList>
            <person name="Kauffman K."/>
            <person name="Hussain F."/>
            <person name="Yang J."/>
            <person name="Arevalo P."/>
            <person name="Brown J."/>
            <person name="Cutler M."/>
            <person name="Kelly L."/>
            <person name="Polz M.F."/>
        </authorList>
    </citation>
    <scope>NUCLEOTIDE SEQUENCE [LARGE SCALE GENOMIC DNA]</scope>
    <source>
        <strain evidence="2">10N.261.46.F8</strain>
    </source>
</reference>
<organism evidence="1 2">
    <name type="scientific">Vibrio lentus</name>
    <dbReference type="NCBI Taxonomy" id="136468"/>
    <lineage>
        <taxon>Bacteria</taxon>
        <taxon>Pseudomonadati</taxon>
        <taxon>Pseudomonadota</taxon>
        <taxon>Gammaproteobacteria</taxon>
        <taxon>Vibrionales</taxon>
        <taxon>Vibrionaceae</taxon>
        <taxon>Vibrio</taxon>
    </lineage>
</organism>
<dbReference type="Proteomes" id="UP000235406">
    <property type="component" value="Unassembled WGS sequence"/>
</dbReference>
<comment type="caution">
    <text evidence="1">The sequence shown here is derived from an EMBL/GenBank/DDBJ whole genome shotgun (WGS) entry which is preliminary data.</text>
</comment>
<name>A0A2N7KJP0_9VIBR</name>
<dbReference type="RefSeq" id="WP_102434015.1">
    <property type="nucleotide sequence ID" value="NZ_CAWNVI010000029.1"/>
</dbReference>
<dbReference type="OrthoDB" id="9824787at2"/>